<evidence type="ECO:0000313" key="7">
    <source>
        <dbReference type="Proteomes" id="UP000800036"/>
    </source>
</evidence>
<name>A0A6A5V2I9_9PLEO</name>
<keyword evidence="7" id="KW-1185">Reference proteome</keyword>
<dbReference type="OrthoDB" id="2533084at2759"/>
<feature type="transmembrane region" description="Helical" evidence="5">
    <location>
        <begin position="357"/>
        <end position="380"/>
    </location>
</feature>
<keyword evidence="4 5" id="KW-0472">Membrane</keyword>
<dbReference type="GO" id="GO:0022857">
    <property type="term" value="F:transmembrane transporter activity"/>
    <property type="evidence" value="ECO:0007669"/>
    <property type="project" value="InterPro"/>
</dbReference>
<sequence length="528" mass="58026">MATVDFLADKENGILHQTVQVVQVPVYEQDINDDIVVDAAAGNVDSYLKLAPDGRTVLVPQPSDDPNDPLNWSSTKKHAILIVLSITAGLGDYSSAAGIPLIMSQGLEWNRTPAKVNETGNLNVLMVAIGGLFWIIVSTWWGRGPALFWSTLTGCAFTIACAVTHNYSVYYGFRVLMGFSFCAFQIVGLACIKDMFFFHEHARKIGIWAYGVFLTPYLAPMFSNFIIAGTHGRWRVAFWLVFAVGTFDLLLILLISDETYYDRSIPAHKQPARPKTFVGRMARLTGVWQIQNHNAAGFYHLRHAVTRLVKTFLKPIMIPCMIYYAMTFMWVVGINITSAILLQTPQEYGGYGFDNNAIGYLLFAPLVAVTIGELSGHFFNDLIAKRYVKKHNGVFKPEARLLMNQVVVLLMVPGLVLVGQTLEKHLSYAGIIMGWGMYVIGSMLASVSLTAYCLDSYGSASSEVAGLLNFARVGAGFSVGYFQEPWGKVNGYGQSFGIQAAIVAAASIILTVLQIYGARMRAKSGPVV</sequence>
<dbReference type="PANTHER" id="PTHR23502:SF22">
    <property type="entry name" value="MAJOR FACILITATOR SUPERFAMILY (MFS) PROFILE DOMAIN-CONTAINING PROTEIN"/>
    <property type="match status" value="1"/>
</dbReference>
<feature type="transmembrane region" description="Helical" evidence="5">
    <location>
        <begin position="428"/>
        <end position="452"/>
    </location>
</feature>
<dbReference type="SUPFAM" id="SSF103473">
    <property type="entry name" value="MFS general substrate transporter"/>
    <property type="match status" value="1"/>
</dbReference>
<feature type="transmembrane region" description="Helical" evidence="5">
    <location>
        <begin position="464"/>
        <end position="483"/>
    </location>
</feature>
<dbReference type="AlphaFoldDB" id="A0A6A5V2I9"/>
<dbReference type="Proteomes" id="UP000800036">
    <property type="component" value="Unassembled WGS sequence"/>
</dbReference>
<comment type="subcellular location">
    <subcellularLocation>
        <location evidence="1">Membrane</location>
        <topology evidence="1">Multi-pass membrane protein</topology>
    </subcellularLocation>
</comment>
<feature type="transmembrane region" description="Helical" evidence="5">
    <location>
        <begin position="171"/>
        <end position="193"/>
    </location>
</feature>
<feature type="transmembrane region" description="Helical" evidence="5">
    <location>
        <begin position="495"/>
        <end position="516"/>
    </location>
</feature>
<evidence type="ECO:0000256" key="5">
    <source>
        <dbReference type="SAM" id="Phobius"/>
    </source>
</evidence>
<dbReference type="EMBL" id="ML976711">
    <property type="protein sequence ID" value="KAF1969256.1"/>
    <property type="molecule type" value="Genomic_DNA"/>
</dbReference>
<evidence type="ECO:0000256" key="4">
    <source>
        <dbReference type="ARBA" id="ARBA00023136"/>
    </source>
</evidence>
<feature type="transmembrane region" description="Helical" evidence="5">
    <location>
        <begin position="146"/>
        <end position="165"/>
    </location>
</feature>
<feature type="transmembrane region" description="Helical" evidence="5">
    <location>
        <begin position="79"/>
        <end position="102"/>
    </location>
</feature>
<feature type="transmembrane region" description="Helical" evidence="5">
    <location>
        <begin position="205"/>
        <end position="230"/>
    </location>
</feature>
<gene>
    <name evidence="6" type="ORF">BU23DRAFT_571639</name>
</gene>
<accession>A0A6A5V2I9</accession>
<feature type="transmembrane region" description="Helical" evidence="5">
    <location>
        <begin position="401"/>
        <end position="422"/>
    </location>
</feature>
<protein>
    <submittedName>
        <fullName evidence="6">MFS general substrate transporter</fullName>
    </submittedName>
</protein>
<dbReference type="Pfam" id="PF07690">
    <property type="entry name" value="MFS_1"/>
    <property type="match status" value="1"/>
</dbReference>
<evidence type="ECO:0000313" key="6">
    <source>
        <dbReference type="EMBL" id="KAF1969256.1"/>
    </source>
</evidence>
<dbReference type="Gene3D" id="1.20.1250.20">
    <property type="entry name" value="MFS general substrate transporter like domains"/>
    <property type="match status" value="1"/>
</dbReference>
<feature type="transmembrane region" description="Helical" evidence="5">
    <location>
        <begin position="122"/>
        <end position="141"/>
    </location>
</feature>
<evidence type="ECO:0000256" key="1">
    <source>
        <dbReference type="ARBA" id="ARBA00004141"/>
    </source>
</evidence>
<dbReference type="GO" id="GO:0005886">
    <property type="term" value="C:plasma membrane"/>
    <property type="evidence" value="ECO:0007669"/>
    <property type="project" value="TreeGrafter"/>
</dbReference>
<keyword evidence="2 5" id="KW-0812">Transmembrane</keyword>
<proteinExistence type="predicted"/>
<feature type="transmembrane region" description="Helical" evidence="5">
    <location>
        <begin position="236"/>
        <end position="255"/>
    </location>
</feature>
<dbReference type="PANTHER" id="PTHR23502">
    <property type="entry name" value="MAJOR FACILITATOR SUPERFAMILY"/>
    <property type="match status" value="1"/>
</dbReference>
<reference evidence="6" key="1">
    <citation type="journal article" date="2020" name="Stud. Mycol.">
        <title>101 Dothideomycetes genomes: a test case for predicting lifestyles and emergence of pathogens.</title>
        <authorList>
            <person name="Haridas S."/>
            <person name="Albert R."/>
            <person name="Binder M."/>
            <person name="Bloem J."/>
            <person name="Labutti K."/>
            <person name="Salamov A."/>
            <person name="Andreopoulos B."/>
            <person name="Baker S."/>
            <person name="Barry K."/>
            <person name="Bills G."/>
            <person name="Bluhm B."/>
            <person name="Cannon C."/>
            <person name="Castanera R."/>
            <person name="Culley D."/>
            <person name="Daum C."/>
            <person name="Ezra D."/>
            <person name="Gonzalez J."/>
            <person name="Henrissat B."/>
            <person name="Kuo A."/>
            <person name="Liang C."/>
            <person name="Lipzen A."/>
            <person name="Lutzoni F."/>
            <person name="Magnuson J."/>
            <person name="Mondo S."/>
            <person name="Nolan M."/>
            <person name="Ohm R."/>
            <person name="Pangilinan J."/>
            <person name="Park H.-J."/>
            <person name="Ramirez L."/>
            <person name="Alfaro M."/>
            <person name="Sun H."/>
            <person name="Tritt A."/>
            <person name="Yoshinaga Y."/>
            <person name="Zwiers L.-H."/>
            <person name="Turgeon B."/>
            <person name="Goodwin S."/>
            <person name="Spatafora J."/>
            <person name="Crous P."/>
            <person name="Grigoriev I."/>
        </authorList>
    </citation>
    <scope>NUCLEOTIDE SEQUENCE</scope>
    <source>
        <strain evidence="6">CBS 107.79</strain>
    </source>
</reference>
<keyword evidence="3 5" id="KW-1133">Transmembrane helix</keyword>
<organism evidence="6 7">
    <name type="scientific">Bimuria novae-zelandiae CBS 107.79</name>
    <dbReference type="NCBI Taxonomy" id="1447943"/>
    <lineage>
        <taxon>Eukaryota</taxon>
        <taxon>Fungi</taxon>
        <taxon>Dikarya</taxon>
        <taxon>Ascomycota</taxon>
        <taxon>Pezizomycotina</taxon>
        <taxon>Dothideomycetes</taxon>
        <taxon>Pleosporomycetidae</taxon>
        <taxon>Pleosporales</taxon>
        <taxon>Massarineae</taxon>
        <taxon>Didymosphaeriaceae</taxon>
        <taxon>Bimuria</taxon>
    </lineage>
</organism>
<feature type="transmembrane region" description="Helical" evidence="5">
    <location>
        <begin position="322"/>
        <end position="342"/>
    </location>
</feature>
<evidence type="ECO:0000256" key="2">
    <source>
        <dbReference type="ARBA" id="ARBA00022692"/>
    </source>
</evidence>
<dbReference type="InterPro" id="IPR011701">
    <property type="entry name" value="MFS"/>
</dbReference>
<dbReference type="InterPro" id="IPR036259">
    <property type="entry name" value="MFS_trans_sf"/>
</dbReference>
<evidence type="ECO:0000256" key="3">
    <source>
        <dbReference type="ARBA" id="ARBA00022989"/>
    </source>
</evidence>